<proteinExistence type="predicted"/>
<keyword evidence="1" id="KW-0812">Transmembrane</keyword>
<dbReference type="eggNOG" id="ENOG5031DDD">
    <property type="taxonomic scope" value="Bacteria"/>
</dbReference>
<dbReference type="RefSeq" id="WP_027637946.1">
    <property type="nucleotide sequence ID" value="NZ_BAAACD010000024.1"/>
</dbReference>
<feature type="transmembrane region" description="Helical" evidence="1">
    <location>
        <begin position="126"/>
        <end position="148"/>
    </location>
</feature>
<organism evidence="3 4">
    <name type="scientific">Clostridium cadaveris</name>
    <dbReference type="NCBI Taxonomy" id="1529"/>
    <lineage>
        <taxon>Bacteria</taxon>
        <taxon>Bacillati</taxon>
        <taxon>Bacillota</taxon>
        <taxon>Clostridia</taxon>
        <taxon>Eubacteriales</taxon>
        <taxon>Clostridiaceae</taxon>
        <taxon>Clostridium</taxon>
    </lineage>
</organism>
<evidence type="ECO:0000313" key="4">
    <source>
        <dbReference type="Proteomes" id="UP000182135"/>
    </source>
</evidence>
<accession>A0A1I2JHV6</accession>
<keyword evidence="4" id="KW-1185">Reference proteome</keyword>
<dbReference type="PANTHER" id="PTHR38450">
    <property type="entry name" value="STAGE V SPORULATION PROTEIN AC-RELATED"/>
    <property type="match status" value="1"/>
</dbReference>
<name>A0A1I2JHV6_9CLOT</name>
<dbReference type="Proteomes" id="UP000246114">
    <property type="component" value="Unassembled WGS sequence"/>
</dbReference>
<feature type="transmembrane region" description="Helical" evidence="1">
    <location>
        <begin position="62"/>
        <end position="81"/>
    </location>
</feature>
<protein>
    <submittedName>
        <fullName evidence="3">Stage V sporulation protein AC</fullName>
    </submittedName>
</protein>
<evidence type="ECO:0000313" key="5">
    <source>
        <dbReference type="Proteomes" id="UP000246114"/>
    </source>
</evidence>
<dbReference type="AlphaFoldDB" id="A0A1I2JHV6"/>
<reference evidence="2 5" key="2">
    <citation type="submission" date="2018-03" db="EMBL/GenBank/DDBJ databases">
        <title>The uncultured portion of the human microbiome is neutrally assembled.</title>
        <authorList>
            <person name="Jeraldo P."/>
            <person name="Boardman L."/>
            <person name="White B.A."/>
            <person name="Nelson H."/>
            <person name="Goldenfeld N."/>
            <person name="Chia N."/>
        </authorList>
    </citation>
    <scope>NUCLEOTIDE SEQUENCE [LARGE SCALE GENOMIC DNA]</scope>
    <source>
        <strain evidence="2">CIM:MAG 903</strain>
    </source>
</reference>
<dbReference type="OrthoDB" id="9797988at2"/>
<dbReference type="InterPro" id="IPR014203">
    <property type="entry name" value="Spore_V_AC"/>
</dbReference>
<dbReference type="GeneID" id="90544403"/>
<dbReference type="EMBL" id="FOOE01000002">
    <property type="protein sequence ID" value="SFF53678.1"/>
    <property type="molecule type" value="Genomic_DNA"/>
</dbReference>
<evidence type="ECO:0000313" key="2">
    <source>
        <dbReference type="EMBL" id="PWL51952.1"/>
    </source>
</evidence>
<dbReference type="Proteomes" id="UP000182135">
    <property type="component" value="Unassembled WGS sequence"/>
</dbReference>
<feature type="transmembrane region" description="Helical" evidence="1">
    <location>
        <begin position="30"/>
        <end position="50"/>
    </location>
</feature>
<gene>
    <name evidence="2" type="primary">spoVAC</name>
    <name evidence="2" type="ORF">DBY38_13020</name>
    <name evidence="3" type="ORF">SAMN04487885_10243</name>
</gene>
<evidence type="ECO:0000256" key="1">
    <source>
        <dbReference type="SAM" id="Phobius"/>
    </source>
</evidence>
<dbReference type="InterPro" id="IPR005562">
    <property type="entry name" value="SpoVA"/>
</dbReference>
<dbReference type="STRING" id="1529.SAMN04487885_10243"/>
<sequence>MDKKDSELQKKFHKIAKEAEPKPNLLKNCIMAFLFGGAICTIGQVFFNLYTNFGFDKDEVSILVSSTMIFLGAFLTGLGVYDKLANYAGAGTVVPITGFANSIVSPAIEFKSEGYVFGVGAKMFTIAGPVLVYGISSSVLVGIVYYIVKYVM</sequence>
<keyword evidence="1" id="KW-0472">Membrane</keyword>
<evidence type="ECO:0000313" key="3">
    <source>
        <dbReference type="EMBL" id="SFF53678.1"/>
    </source>
</evidence>
<dbReference type="Pfam" id="PF03862">
    <property type="entry name" value="SpoVAC_SpoVAEB"/>
    <property type="match status" value="1"/>
</dbReference>
<dbReference type="NCBIfam" id="TIGR02838">
    <property type="entry name" value="spore_V_AC"/>
    <property type="match status" value="1"/>
</dbReference>
<dbReference type="EMBL" id="QAMZ01000053">
    <property type="protein sequence ID" value="PWL51952.1"/>
    <property type="molecule type" value="Genomic_DNA"/>
</dbReference>
<dbReference type="Gene3D" id="1.20.1250.20">
    <property type="entry name" value="MFS general substrate transporter like domains"/>
    <property type="match status" value="1"/>
</dbReference>
<reference evidence="3 4" key="1">
    <citation type="submission" date="2016-10" db="EMBL/GenBank/DDBJ databases">
        <authorList>
            <person name="de Groot N.N."/>
        </authorList>
    </citation>
    <scope>NUCLEOTIDE SEQUENCE [LARGE SCALE GENOMIC DNA]</scope>
    <source>
        <strain evidence="3 4">NLAE-zl-G419</strain>
    </source>
</reference>
<dbReference type="InterPro" id="IPR036259">
    <property type="entry name" value="MFS_trans_sf"/>
</dbReference>
<dbReference type="PANTHER" id="PTHR38450:SF1">
    <property type="entry name" value="STAGE V SPORULATION PROTEIN AC"/>
    <property type="match status" value="1"/>
</dbReference>
<keyword evidence="1" id="KW-1133">Transmembrane helix</keyword>